<feature type="non-terminal residue" evidence="1">
    <location>
        <position position="351"/>
    </location>
</feature>
<reference evidence="1" key="1">
    <citation type="journal article" date="2015" name="Nature">
        <title>Complex archaea that bridge the gap between prokaryotes and eukaryotes.</title>
        <authorList>
            <person name="Spang A."/>
            <person name="Saw J.H."/>
            <person name="Jorgensen S.L."/>
            <person name="Zaremba-Niedzwiedzka K."/>
            <person name="Martijn J."/>
            <person name="Lind A.E."/>
            <person name="van Eijk R."/>
            <person name="Schleper C."/>
            <person name="Guy L."/>
            <person name="Ettema T.J."/>
        </authorList>
    </citation>
    <scope>NUCLEOTIDE SEQUENCE</scope>
</reference>
<protein>
    <recommendedName>
        <fullName evidence="2">Phage portal protein</fullName>
    </recommendedName>
</protein>
<name>A0A0F9N4I6_9ZZZZ</name>
<dbReference type="AlphaFoldDB" id="A0A0F9N4I6"/>
<evidence type="ECO:0008006" key="2">
    <source>
        <dbReference type="Google" id="ProtNLM"/>
    </source>
</evidence>
<comment type="caution">
    <text evidence="1">The sequence shown here is derived from an EMBL/GenBank/DDBJ whole genome shotgun (WGS) entry which is preliminary data.</text>
</comment>
<gene>
    <name evidence="1" type="ORF">LCGC14_1380450</name>
</gene>
<organism evidence="1">
    <name type="scientific">marine sediment metagenome</name>
    <dbReference type="NCBI Taxonomy" id="412755"/>
    <lineage>
        <taxon>unclassified sequences</taxon>
        <taxon>metagenomes</taxon>
        <taxon>ecological metagenomes</taxon>
    </lineage>
</organism>
<dbReference type="Pfam" id="PF04860">
    <property type="entry name" value="Phage_portal"/>
    <property type="match status" value="1"/>
</dbReference>
<accession>A0A0F9N4I6</accession>
<proteinExistence type="predicted"/>
<evidence type="ECO:0000313" key="1">
    <source>
        <dbReference type="EMBL" id="KKM76402.1"/>
    </source>
</evidence>
<dbReference type="InterPro" id="IPR006944">
    <property type="entry name" value="Phage/GTA_portal"/>
</dbReference>
<sequence length="351" mass="39247">MPDTDIASAVASDLKNAVKDFSVPSETTDGPTDQKKTRYIDLDFNENLGIYTKIPEVRAVINAKASWTVGKGYIADEETTMLLDTIKGNGKDTFNSIMENNIRTYHIGKGSFNEIIRDEEENLINLKPLDPSVMEVVINGKGIITEYNQLSKSNKDKVEQHFEPEEIFHLPRNRTADGTLGESMVEVLKEIILMKNEAMHDWKRVLHRNVDPLWIFHLDTDDTAKIASFKAKHDKARATGENMYIPKDVIVPEVVATAPNASLNPLPWIEMLDNKFYEAAGVPKIIVGGAGGLTEAAVKIAYLAFQQTIEEEQLYIEEQVLSQLNLVINLEFPASLENELLSDNKKDAESG</sequence>
<dbReference type="EMBL" id="LAZR01008814">
    <property type="protein sequence ID" value="KKM76402.1"/>
    <property type="molecule type" value="Genomic_DNA"/>
</dbReference>